<dbReference type="KEGG" id="ela:UCREL1_2256"/>
<evidence type="ECO:0000256" key="2">
    <source>
        <dbReference type="ARBA" id="ARBA00022692"/>
    </source>
</evidence>
<reference evidence="9" key="1">
    <citation type="journal article" date="2013" name="Genome Announc.">
        <title>Draft genome sequence of the grapevine dieback fungus Eutypa lata UCR-EL1.</title>
        <authorList>
            <person name="Blanco-Ulate B."/>
            <person name="Rolshausen P.E."/>
            <person name="Cantu D."/>
        </authorList>
    </citation>
    <scope>NUCLEOTIDE SEQUENCE [LARGE SCALE GENOMIC DNA]</scope>
    <source>
        <strain evidence="9">UCR-EL1</strain>
    </source>
</reference>
<dbReference type="Gene3D" id="1.20.1070.10">
    <property type="entry name" value="Rhodopsin 7-helix transmembrane proteins"/>
    <property type="match status" value="1"/>
</dbReference>
<feature type="region of interest" description="Disordered" evidence="5">
    <location>
        <begin position="290"/>
        <end position="368"/>
    </location>
</feature>
<feature type="transmembrane region" description="Helical" evidence="6">
    <location>
        <begin position="92"/>
        <end position="116"/>
    </location>
</feature>
<dbReference type="InterPro" id="IPR000276">
    <property type="entry name" value="GPCR_Rhodpsn"/>
</dbReference>
<dbReference type="GO" id="GO:0004930">
    <property type="term" value="F:G protein-coupled receptor activity"/>
    <property type="evidence" value="ECO:0007669"/>
    <property type="project" value="InterPro"/>
</dbReference>
<dbReference type="GO" id="GO:0005886">
    <property type="term" value="C:plasma membrane"/>
    <property type="evidence" value="ECO:0007669"/>
    <property type="project" value="TreeGrafter"/>
</dbReference>
<sequence>MDDQVHRGLMAIGSLAALSVIFTTALLSFITWRMISWKSYYTSFIGRNQCIVLIYQLILADLLQALGFLISFHWASAREILGPDPVCFAQGWLIQLGDVASGFFVLAIALHTCCQVTLSRSIMQYRHFMASICGIWAFSLLLTALAPAIGGRYVFLRAGSWCWISEEHDGFRLGLHYIWIFIVQFGSILVYVAGFYSIYRGKYASSNRVIQGASSRVLRRAATAMLAYACAYTVLTLPLAAGRMATMSHRNLSPTFYLVAGCLFTSSGWVDALLYTLTRRSLLFQELDPDSNHRHHNNDHNNNNNAGGGGAGEQTNPDRHRSYYSANPQSPTSLHRASSTDSILGKDREAFGGGGRRSGGGESGRFGGIKVDTTVNVVLDDLESSTSTASTEAEGRGGGRERGVMGAAAHVTTADTHTTRMFGI</sequence>
<evidence type="ECO:0000256" key="1">
    <source>
        <dbReference type="ARBA" id="ARBA00004141"/>
    </source>
</evidence>
<feature type="transmembrane region" description="Helical" evidence="6">
    <location>
        <begin position="255"/>
        <end position="277"/>
    </location>
</feature>
<evidence type="ECO:0000256" key="5">
    <source>
        <dbReference type="SAM" id="MobiDB-lite"/>
    </source>
</evidence>
<accession>M7T2C5</accession>
<dbReference type="HOGENOM" id="CLU_027149_3_1_1"/>
<evidence type="ECO:0000313" key="9">
    <source>
        <dbReference type="Proteomes" id="UP000012174"/>
    </source>
</evidence>
<evidence type="ECO:0000256" key="6">
    <source>
        <dbReference type="SAM" id="Phobius"/>
    </source>
</evidence>
<feature type="transmembrane region" description="Helical" evidence="6">
    <location>
        <begin position="128"/>
        <end position="155"/>
    </location>
</feature>
<evidence type="ECO:0000256" key="3">
    <source>
        <dbReference type="ARBA" id="ARBA00022989"/>
    </source>
</evidence>
<feature type="compositionally biased region" description="Basic and acidic residues" evidence="5">
    <location>
        <begin position="393"/>
        <end position="402"/>
    </location>
</feature>
<dbReference type="PANTHER" id="PTHR23112">
    <property type="entry name" value="G PROTEIN-COUPLED RECEPTOR 157-RELATED"/>
    <property type="match status" value="1"/>
</dbReference>
<evidence type="ECO:0000256" key="4">
    <source>
        <dbReference type="ARBA" id="ARBA00023136"/>
    </source>
</evidence>
<dbReference type="eggNOG" id="ENOG502RYZC">
    <property type="taxonomic scope" value="Eukaryota"/>
</dbReference>
<feature type="compositionally biased region" description="Gly residues" evidence="5">
    <location>
        <begin position="351"/>
        <end position="367"/>
    </location>
</feature>
<feature type="transmembrane region" description="Helical" evidence="6">
    <location>
        <begin position="217"/>
        <end position="235"/>
    </location>
</feature>
<dbReference type="GO" id="GO:0007189">
    <property type="term" value="P:adenylate cyclase-activating G protein-coupled receptor signaling pathway"/>
    <property type="evidence" value="ECO:0007669"/>
    <property type="project" value="TreeGrafter"/>
</dbReference>
<dbReference type="CDD" id="cd00637">
    <property type="entry name" value="7tm_classA_rhodopsin-like"/>
    <property type="match status" value="1"/>
</dbReference>
<feature type="transmembrane region" description="Helical" evidence="6">
    <location>
        <begin position="52"/>
        <end position="72"/>
    </location>
</feature>
<comment type="subcellular location">
    <subcellularLocation>
        <location evidence="1">Membrane</location>
        <topology evidence="1">Multi-pass membrane protein</topology>
    </subcellularLocation>
</comment>
<dbReference type="OrthoDB" id="100006at2759"/>
<evidence type="ECO:0000313" key="8">
    <source>
        <dbReference type="EMBL" id="EMR70687.1"/>
    </source>
</evidence>
<keyword evidence="9" id="KW-1185">Reference proteome</keyword>
<dbReference type="Proteomes" id="UP000012174">
    <property type="component" value="Unassembled WGS sequence"/>
</dbReference>
<dbReference type="InterPro" id="IPR017452">
    <property type="entry name" value="GPCR_Rhodpsn_7TM"/>
</dbReference>
<dbReference type="OMA" id="FLISFHW"/>
<dbReference type="PROSITE" id="PS50262">
    <property type="entry name" value="G_PROTEIN_RECEP_F1_2"/>
    <property type="match status" value="1"/>
</dbReference>
<feature type="compositionally biased region" description="Polar residues" evidence="5">
    <location>
        <begin position="324"/>
        <end position="342"/>
    </location>
</feature>
<gene>
    <name evidence="8" type="ORF">UCREL1_2256</name>
</gene>
<dbReference type="PANTHER" id="PTHR23112:SF37">
    <property type="entry name" value="G PROTEIN-COUPLED RECEPTOR GPR1"/>
    <property type="match status" value="1"/>
</dbReference>
<dbReference type="SUPFAM" id="SSF81321">
    <property type="entry name" value="Family A G protein-coupled receptor-like"/>
    <property type="match status" value="1"/>
</dbReference>
<keyword evidence="3 6" id="KW-1133">Transmembrane helix</keyword>
<feature type="domain" description="G-protein coupled receptors family 1 profile" evidence="7">
    <location>
        <begin position="13"/>
        <end position="275"/>
    </location>
</feature>
<keyword evidence="2 6" id="KW-0812">Transmembrane</keyword>
<feature type="compositionally biased region" description="Low complexity" evidence="5">
    <location>
        <begin position="382"/>
        <end position="392"/>
    </location>
</feature>
<feature type="transmembrane region" description="Helical" evidence="6">
    <location>
        <begin position="12"/>
        <end position="32"/>
    </location>
</feature>
<dbReference type="AlphaFoldDB" id="M7T2C5"/>
<evidence type="ECO:0000259" key="7">
    <source>
        <dbReference type="PROSITE" id="PS50262"/>
    </source>
</evidence>
<protein>
    <submittedName>
        <fullName evidence="8">Putative integral membrane protein</fullName>
    </submittedName>
</protein>
<proteinExistence type="predicted"/>
<feature type="transmembrane region" description="Helical" evidence="6">
    <location>
        <begin position="175"/>
        <end position="196"/>
    </location>
</feature>
<name>M7T2C5_EUTLA</name>
<feature type="region of interest" description="Disordered" evidence="5">
    <location>
        <begin position="382"/>
        <end position="402"/>
    </location>
</feature>
<keyword evidence="4 6" id="KW-0472">Membrane</keyword>
<dbReference type="Pfam" id="PF00001">
    <property type="entry name" value="7tm_1"/>
    <property type="match status" value="1"/>
</dbReference>
<dbReference type="EMBL" id="KB705797">
    <property type="protein sequence ID" value="EMR70687.1"/>
    <property type="molecule type" value="Genomic_DNA"/>
</dbReference>
<organism evidence="8 9">
    <name type="scientific">Eutypa lata (strain UCR-EL1)</name>
    <name type="common">Grapevine dieback disease fungus</name>
    <name type="synonym">Eutypa armeniacae</name>
    <dbReference type="NCBI Taxonomy" id="1287681"/>
    <lineage>
        <taxon>Eukaryota</taxon>
        <taxon>Fungi</taxon>
        <taxon>Dikarya</taxon>
        <taxon>Ascomycota</taxon>
        <taxon>Pezizomycotina</taxon>
        <taxon>Sordariomycetes</taxon>
        <taxon>Xylariomycetidae</taxon>
        <taxon>Xylariales</taxon>
        <taxon>Diatrypaceae</taxon>
        <taxon>Eutypa</taxon>
    </lineage>
</organism>